<dbReference type="Gene3D" id="2.30.29.30">
    <property type="entry name" value="Pleckstrin-homology domain (PH domain)/Phosphotyrosine-binding domain (PTB)"/>
    <property type="match status" value="1"/>
</dbReference>
<dbReference type="GO" id="GO:0005802">
    <property type="term" value="C:trans-Golgi network"/>
    <property type="evidence" value="ECO:0007669"/>
    <property type="project" value="UniProtKB-UniRule"/>
</dbReference>
<evidence type="ECO:0000256" key="3">
    <source>
        <dbReference type="ARBA" id="ARBA00022553"/>
    </source>
</evidence>
<dbReference type="InterPro" id="IPR045188">
    <property type="entry name" value="Boi1/Boi2-like"/>
</dbReference>
<evidence type="ECO:0000256" key="1">
    <source>
        <dbReference type="ARBA" id="ARBA00004170"/>
    </source>
</evidence>
<evidence type="ECO:0000256" key="5">
    <source>
        <dbReference type="ARBA" id="ARBA00023136"/>
    </source>
</evidence>
<protein>
    <recommendedName>
        <fullName evidence="6">Sesquipedalian</fullName>
        <shortName evidence="6">Ses</shortName>
    </recommendedName>
    <alternativeName>
        <fullName evidence="6">PH domain-containing endocytic trafficking adaptor</fullName>
    </alternativeName>
</protein>
<dbReference type="GO" id="GO:0055037">
    <property type="term" value="C:recycling endosome"/>
    <property type="evidence" value="ECO:0007669"/>
    <property type="project" value="UniProtKB-SubCell"/>
</dbReference>
<keyword evidence="5" id="KW-0472">Membrane</keyword>
<dbReference type="PANTHER" id="PTHR22902">
    <property type="entry name" value="SESQUIPEDALIAN"/>
    <property type="match status" value="1"/>
</dbReference>
<dbReference type="GO" id="GO:0030136">
    <property type="term" value="C:clathrin-coated vesicle"/>
    <property type="evidence" value="ECO:0007669"/>
    <property type="project" value="UniProtKB-SubCell"/>
</dbReference>
<keyword evidence="3 6" id="KW-0597">Phosphoprotein</keyword>
<keyword evidence="4 6" id="KW-0333">Golgi apparatus</keyword>
<comment type="similarity">
    <text evidence="6">Belongs to the sesquipedalian family.</text>
</comment>
<keyword evidence="6" id="KW-0968">Cytoplasmic vesicle</keyword>
<feature type="region of interest" description="Disordered" evidence="7">
    <location>
        <begin position="244"/>
        <end position="281"/>
    </location>
</feature>
<name>A0A9D3TCS2_MEGAT</name>
<dbReference type="GO" id="GO:0016020">
    <property type="term" value="C:membrane"/>
    <property type="evidence" value="ECO:0007669"/>
    <property type="project" value="UniProtKB-SubCell"/>
</dbReference>
<organism evidence="9 10">
    <name type="scientific">Megalops atlanticus</name>
    <name type="common">Tarpon</name>
    <name type="synonym">Clupea gigantea</name>
    <dbReference type="NCBI Taxonomy" id="7932"/>
    <lineage>
        <taxon>Eukaryota</taxon>
        <taxon>Metazoa</taxon>
        <taxon>Chordata</taxon>
        <taxon>Craniata</taxon>
        <taxon>Vertebrata</taxon>
        <taxon>Euteleostomi</taxon>
        <taxon>Actinopterygii</taxon>
        <taxon>Neopterygii</taxon>
        <taxon>Teleostei</taxon>
        <taxon>Elopiformes</taxon>
        <taxon>Megalopidae</taxon>
        <taxon>Megalops</taxon>
    </lineage>
</organism>
<feature type="compositionally biased region" description="Polar residues" evidence="7">
    <location>
        <begin position="262"/>
        <end position="281"/>
    </location>
</feature>
<dbReference type="InterPro" id="IPR001849">
    <property type="entry name" value="PH_domain"/>
</dbReference>
<dbReference type="GO" id="GO:0042147">
    <property type="term" value="P:retrograde transport, endosome to Golgi"/>
    <property type="evidence" value="ECO:0007669"/>
    <property type="project" value="UniProtKB-UniRule"/>
</dbReference>
<evidence type="ECO:0000256" key="7">
    <source>
        <dbReference type="SAM" id="MobiDB-lite"/>
    </source>
</evidence>
<dbReference type="GO" id="GO:0005829">
    <property type="term" value="C:cytosol"/>
    <property type="evidence" value="ECO:0007669"/>
    <property type="project" value="GOC"/>
</dbReference>
<dbReference type="GO" id="GO:0005769">
    <property type="term" value="C:early endosome"/>
    <property type="evidence" value="ECO:0007669"/>
    <property type="project" value="UniProtKB-SubCell"/>
</dbReference>
<sequence>MEGVLLKWTNYLSGWQPRYFVLDGAFLDYYISQEDVHKGSWGSIKMAACEIKVHPTDSTRMDLDLPGEQSLCLRAQSSGERQRWLVALGSAKACLADSQREKEPDLTGSARGLRAKMSELQLCCHLLVEQVQKLQDYTELQEGGVLPDKQSLSDASSSVRERCDRFLRALEDCMKMCSNHVTAELCSVQPPVSSSSVDCPSHHRTHQFKRSASKTEAIVVDRTLPREARDGETVKRNLEEMAVIRAQKRSMGSAGHQGAPETLTNKTPTDNPNSSAVQGRS</sequence>
<dbReference type="GO" id="GO:0007032">
    <property type="term" value="P:endosome organization"/>
    <property type="evidence" value="ECO:0007669"/>
    <property type="project" value="UniProtKB-UniRule"/>
</dbReference>
<proteinExistence type="inferred from homology"/>
<comment type="caution">
    <text evidence="9">The sequence shown here is derived from an EMBL/GenBank/DDBJ whole genome shotgun (WGS) entry which is preliminary data.</text>
</comment>
<dbReference type="SMART" id="SM00233">
    <property type="entry name" value="PH"/>
    <property type="match status" value="1"/>
</dbReference>
<keyword evidence="10" id="KW-1185">Reference proteome</keyword>
<dbReference type="SUPFAM" id="SSF50729">
    <property type="entry name" value="PH domain-like"/>
    <property type="match status" value="1"/>
</dbReference>
<dbReference type="PANTHER" id="PTHR22902:SF27">
    <property type="entry name" value="PLECKSTRIN HOMOLOGY DOMAIN-CONTAINING FAMILY A MEMBER 3"/>
    <property type="match status" value="1"/>
</dbReference>
<keyword evidence="6" id="KW-0967">Endosome</keyword>
<evidence type="ECO:0000313" key="10">
    <source>
        <dbReference type="Proteomes" id="UP001046870"/>
    </source>
</evidence>
<dbReference type="Pfam" id="PF00169">
    <property type="entry name" value="PH"/>
    <property type="match status" value="1"/>
</dbReference>
<dbReference type="OrthoDB" id="1854502at2759"/>
<evidence type="ECO:0000259" key="8">
    <source>
        <dbReference type="PROSITE" id="PS50003"/>
    </source>
</evidence>
<reference evidence="9" key="1">
    <citation type="submission" date="2021-01" db="EMBL/GenBank/DDBJ databases">
        <authorList>
            <person name="Zahm M."/>
            <person name="Roques C."/>
            <person name="Cabau C."/>
            <person name="Klopp C."/>
            <person name="Donnadieu C."/>
            <person name="Jouanno E."/>
            <person name="Lampietro C."/>
            <person name="Louis A."/>
            <person name="Herpin A."/>
            <person name="Echchiki A."/>
            <person name="Berthelot C."/>
            <person name="Parey E."/>
            <person name="Roest-Crollius H."/>
            <person name="Braasch I."/>
            <person name="Postlethwait J."/>
            <person name="Bobe J."/>
            <person name="Montfort J."/>
            <person name="Bouchez O."/>
            <person name="Begum T."/>
            <person name="Mejri S."/>
            <person name="Adams A."/>
            <person name="Chen W.-J."/>
            <person name="Guiguen Y."/>
        </authorList>
    </citation>
    <scope>NUCLEOTIDE SEQUENCE</scope>
    <source>
        <strain evidence="9">YG-15Mar2019-1</strain>
        <tissue evidence="9">Brain</tissue>
    </source>
</reference>
<comment type="function">
    <text evidence="6">Plays a role in endocytic trafficking. Required for receptor recycling from endosomes, both to the trans-Golgi network and the plasma membrane.</text>
</comment>
<gene>
    <name evidence="9" type="ORF">MATL_G00113660</name>
</gene>
<evidence type="ECO:0000256" key="4">
    <source>
        <dbReference type="ARBA" id="ARBA00023034"/>
    </source>
</evidence>
<feature type="domain" description="PH" evidence="8">
    <location>
        <begin position="1"/>
        <end position="93"/>
    </location>
</feature>
<evidence type="ECO:0000256" key="2">
    <source>
        <dbReference type="ARBA" id="ARBA00004198"/>
    </source>
</evidence>
<dbReference type="FunFam" id="2.30.29.30:FF:000085">
    <property type="entry name" value="Pleckstrin homology domain-containing family A member 8"/>
    <property type="match status" value="1"/>
</dbReference>
<dbReference type="Proteomes" id="UP001046870">
    <property type="component" value="Chromosome 8"/>
</dbReference>
<evidence type="ECO:0000256" key="6">
    <source>
        <dbReference type="RuleBase" id="RU369082"/>
    </source>
</evidence>
<dbReference type="AlphaFoldDB" id="A0A9D3TCS2"/>
<evidence type="ECO:0000313" key="9">
    <source>
        <dbReference type="EMBL" id="KAG7472860.1"/>
    </source>
</evidence>
<comment type="subcellular location">
    <subcellularLocation>
        <location evidence="6">Early endosome</location>
    </subcellularLocation>
    <subcellularLocation>
        <location evidence="6">Recycling endosome</location>
    </subcellularLocation>
    <subcellularLocation>
        <location evidence="6">Golgi apparatus</location>
        <location evidence="6">trans-Golgi network</location>
    </subcellularLocation>
    <subcellularLocation>
        <location evidence="6">Cytoplasmic vesicle</location>
        <location evidence="6">Clathrin-coated vesicle</location>
    </subcellularLocation>
    <subcellularLocation>
        <location evidence="2">Golgi apparatus</location>
        <location evidence="2">trans-Golgi network membrane</location>
    </subcellularLocation>
    <subcellularLocation>
        <location evidence="1">Membrane</location>
        <topology evidence="1">Peripheral membrane protein</topology>
    </subcellularLocation>
</comment>
<dbReference type="InterPro" id="IPR011993">
    <property type="entry name" value="PH-like_dom_sf"/>
</dbReference>
<dbReference type="PROSITE" id="PS50003">
    <property type="entry name" value="PH_DOMAIN"/>
    <property type="match status" value="1"/>
</dbReference>
<dbReference type="GO" id="GO:0001881">
    <property type="term" value="P:receptor recycling"/>
    <property type="evidence" value="ECO:0007669"/>
    <property type="project" value="UniProtKB-UniRule"/>
</dbReference>
<accession>A0A9D3TCS2</accession>
<dbReference type="EMBL" id="JAFDVH010000008">
    <property type="protein sequence ID" value="KAG7472860.1"/>
    <property type="molecule type" value="Genomic_DNA"/>
</dbReference>